<dbReference type="Proteomes" id="UP000281498">
    <property type="component" value="Unassembled WGS sequence"/>
</dbReference>
<organism evidence="1 2">
    <name type="scientific">Salipaludibacillus neizhouensis</name>
    <dbReference type="NCBI Taxonomy" id="885475"/>
    <lineage>
        <taxon>Bacteria</taxon>
        <taxon>Bacillati</taxon>
        <taxon>Bacillota</taxon>
        <taxon>Bacilli</taxon>
        <taxon>Bacillales</taxon>
        <taxon>Bacillaceae</taxon>
    </lineage>
</organism>
<dbReference type="Pfam" id="PF08970">
    <property type="entry name" value="Sda"/>
    <property type="match status" value="1"/>
</dbReference>
<sequence length="45" mass="5456">MQNLSDELLVETYYKARELNLSDDFLYLVLKEMELRAIYDKKIDL</sequence>
<evidence type="ECO:0000313" key="1">
    <source>
        <dbReference type="EMBL" id="RKL69373.1"/>
    </source>
</evidence>
<protein>
    <submittedName>
        <fullName evidence="1">Sporulation histidine kinase inhibitor Sda</fullName>
    </submittedName>
</protein>
<dbReference type="EMBL" id="PDOE01000001">
    <property type="protein sequence ID" value="RKL69373.1"/>
    <property type="molecule type" value="Genomic_DNA"/>
</dbReference>
<dbReference type="OrthoDB" id="2933732at2"/>
<dbReference type="Gene3D" id="1.10.287.1100">
    <property type="entry name" value="Sporulation inhibitor A"/>
    <property type="match status" value="1"/>
</dbReference>
<dbReference type="InterPro" id="IPR015064">
    <property type="entry name" value="Sda"/>
</dbReference>
<accession>A0A3A9KIF2</accession>
<dbReference type="InterPro" id="IPR036916">
    <property type="entry name" value="Sda_sf"/>
</dbReference>
<gene>
    <name evidence="1" type="ORF">CR203_00895</name>
</gene>
<dbReference type="SUPFAM" id="SSF100985">
    <property type="entry name" value="Sporulation inhibitor Sda"/>
    <property type="match status" value="1"/>
</dbReference>
<keyword evidence="2" id="KW-1185">Reference proteome</keyword>
<proteinExistence type="predicted"/>
<evidence type="ECO:0000313" key="2">
    <source>
        <dbReference type="Proteomes" id="UP000281498"/>
    </source>
</evidence>
<dbReference type="RefSeq" id="WP_110937681.1">
    <property type="nucleotide sequence ID" value="NZ_KZ614146.1"/>
</dbReference>
<dbReference type="AlphaFoldDB" id="A0A3A9KIF2"/>
<name>A0A3A9KIF2_9BACI</name>
<comment type="caution">
    <text evidence="1">The sequence shown here is derived from an EMBL/GenBank/DDBJ whole genome shotgun (WGS) entry which is preliminary data.</text>
</comment>
<reference evidence="1 2" key="1">
    <citation type="submission" date="2017-10" db="EMBL/GenBank/DDBJ databases">
        <title>Bacillus sp. nov., a halophilic bacterium isolated from a Keqin Lake.</title>
        <authorList>
            <person name="Wang H."/>
        </authorList>
    </citation>
    <scope>NUCLEOTIDE SEQUENCE [LARGE SCALE GENOMIC DNA]</scope>
    <source>
        <strain evidence="1 2">KCTC 13187</strain>
    </source>
</reference>